<evidence type="ECO:0000256" key="1">
    <source>
        <dbReference type="SAM" id="Phobius"/>
    </source>
</evidence>
<gene>
    <name evidence="2" type="ORF">EVOR1521_LOCUS26276</name>
</gene>
<keyword evidence="1" id="KW-1133">Transmembrane helix</keyword>
<evidence type="ECO:0000313" key="3">
    <source>
        <dbReference type="Proteomes" id="UP001178507"/>
    </source>
</evidence>
<accession>A0AA36JCF4</accession>
<feature type="transmembrane region" description="Helical" evidence="1">
    <location>
        <begin position="50"/>
        <end position="78"/>
    </location>
</feature>
<dbReference type="AlphaFoldDB" id="A0AA36JCF4"/>
<dbReference type="EMBL" id="CAUJNA010003505">
    <property type="protein sequence ID" value="CAJ1403653.1"/>
    <property type="molecule type" value="Genomic_DNA"/>
</dbReference>
<keyword evidence="3" id="KW-1185">Reference proteome</keyword>
<sequence>MEAFSVVVLVLAVLLGLMFAFFTVLNLFADLPSNPFGSFGVRFIYEMDEVMGGLLGVPHYSKVEAVLLAVGCAGAWIAVFTDGLLVPCLGFICGAAYMLICGFYGYFAGTGAAPFLVFAAINGICLGGKVTEILELAADSDEPRFGSSGSARGDLQIVEIFGAAMACCVVLSAGVMKARNTDERAKFNQRFVRIAAWCDANSGFVWLPGKGAPEGFDDKTLIE</sequence>
<keyword evidence="1" id="KW-0472">Membrane</keyword>
<feature type="transmembrane region" description="Helical" evidence="1">
    <location>
        <begin position="6"/>
        <end position="29"/>
    </location>
</feature>
<proteinExistence type="predicted"/>
<dbReference type="Proteomes" id="UP001178507">
    <property type="component" value="Unassembled WGS sequence"/>
</dbReference>
<evidence type="ECO:0000313" key="2">
    <source>
        <dbReference type="EMBL" id="CAJ1403653.1"/>
    </source>
</evidence>
<reference evidence="2" key="1">
    <citation type="submission" date="2023-08" db="EMBL/GenBank/DDBJ databases">
        <authorList>
            <person name="Chen Y."/>
            <person name="Shah S."/>
            <person name="Dougan E. K."/>
            <person name="Thang M."/>
            <person name="Chan C."/>
        </authorList>
    </citation>
    <scope>NUCLEOTIDE SEQUENCE</scope>
</reference>
<protein>
    <submittedName>
        <fullName evidence="2">Uncharacterized protein</fullName>
    </submittedName>
</protein>
<name>A0AA36JCF4_9DINO</name>
<keyword evidence="1" id="KW-0812">Transmembrane</keyword>
<feature type="transmembrane region" description="Helical" evidence="1">
    <location>
        <begin position="157"/>
        <end position="176"/>
    </location>
</feature>
<organism evidence="2 3">
    <name type="scientific">Effrenium voratum</name>
    <dbReference type="NCBI Taxonomy" id="2562239"/>
    <lineage>
        <taxon>Eukaryota</taxon>
        <taxon>Sar</taxon>
        <taxon>Alveolata</taxon>
        <taxon>Dinophyceae</taxon>
        <taxon>Suessiales</taxon>
        <taxon>Symbiodiniaceae</taxon>
        <taxon>Effrenium</taxon>
    </lineage>
</organism>
<comment type="caution">
    <text evidence="2">The sequence shown here is derived from an EMBL/GenBank/DDBJ whole genome shotgun (WGS) entry which is preliminary data.</text>
</comment>